<comment type="caution">
    <text evidence="2">The sequence shown here is derived from an EMBL/GenBank/DDBJ whole genome shotgun (WGS) entry which is preliminary data.</text>
</comment>
<feature type="transmembrane region" description="Helical" evidence="1">
    <location>
        <begin position="45"/>
        <end position="71"/>
    </location>
</feature>
<dbReference type="RefSeq" id="WP_256602438.1">
    <property type="nucleotide sequence ID" value="NZ_JANIBJ010000018.1"/>
</dbReference>
<evidence type="ECO:0000256" key="1">
    <source>
        <dbReference type="SAM" id="Phobius"/>
    </source>
</evidence>
<keyword evidence="3" id="KW-1185">Reference proteome</keyword>
<keyword evidence="1" id="KW-0812">Transmembrane</keyword>
<accession>A0ABT1THS1</accession>
<protein>
    <submittedName>
        <fullName evidence="2">Uncharacterized protein</fullName>
    </submittedName>
</protein>
<reference evidence="2 3" key="1">
    <citation type="submission" date="2022-07" db="EMBL/GenBank/DDBJ databases">
        <title>Methylomonas rivi sp. nov., Methylomonas rosea sp. nov., Methylomonas aureus sp. nov. and Methylomonas subterranea sp. nov., four novel methanotrophs isolated from a freshwater creek and the deep terrestrial subsurface.</title>
        <authorList>
            <person name="Abin C."/>
            <person name="Sankaranarayanan K."/>
            <person name="Garner C."/>
            <person name="Sindelar R."/>
            <person name="Kotary K."/>
            <person name="Garner R."/>
            <person name="Barclay S."/>
            <person name="Lawson P."/>
            <person name="Krumholz L."/>
        </authorList>
    </citation>
    <scope>NUCLEOTIDE SEQUENCE [LARGE SCALE GENOMIC DNA]</scope>
    <source>
        <strain evidence="2 3">SURF-2</strain>
    </source>
</reference>
<feature type="transmembrane region" description="Helical" evidence="1">
    <location>
        <begin position="104"/>
        <end position="126"/>
    </location>
</feature>
<gene>
    <name evidence="2" type="ORF">NP590_11040</name>
</gene>
<dbReference type="Proteomes" id="UP001524499">
    <property type="component" value="Unassembled WGS sequence"/>
</dbReference>
<name>A0ABT1THS1_9GAMM</name>
<organism evidence="2 3">
    <name type="scientific">Methylomonas subterranea</name>
    <dbReference type="NCBI Taxonomy" id="2952225"/>
    <lineage>
        <taxon>Bacteria</taxon>
        <taxon>Pseudomonadati</taxon>
        <taxon>Pseudomonadota</taxon>
        <taxon>Gammaproteobacteria</taxon>
        <taxon>Methylococcales</taxon>
        <taxon>Methylococcaceae</taxon>
        <taxon>Methylomonas</taxon>
    </lineage>
</organism>
<dbReference type="EMBL" id="JANIBJ010000018">
    <property type="protein sequence ID" value="MCQ8104642.1"/>
    <property type="molecule type" value="Genomic_DNA"/>
</dbReference>
<proteinExistence type="predicted"/>
<keyword evidence="1" id="KW-1133">Transmembrane helix</keyword>
<sequence>MKNSEAWDQYKSYTKDITEVSRKLGFAGAAICWVLKTPEGAFSLCVLWGLAFFVAFFIADVLQSFVGALLLRHWLRGEELKQWQATNSIEGEYLKPGWLDYPSFALFLLKVIFLLIGFTFLAVEILSR</sequence>
<evidence type="ECO:0000313" key="2">
    <source>
        <dbReference type="EMBL" id="MCQ8104642.1"/>
    </source>
</evidence>
<evidence type="ECO:0000313" key="3">
    <source>
        <dbReference type="Proteomes" id="UP001524499"/>
    </source>
</evidence>
<keyword evidence="1" id="KW-0472">Membrane</keyword>